<evidence type="ECO:0000313" key="3">
    <source>
        <dbReference type="Proteomes" id="UP000033671"/>
    </source>
</evidence>
<comment type="caution">
    <text evidence="2">The sequence shown here is derived from an EMBL/GenBank/DDBJ whole genome shotgun (WGS) entry which is preliminary data.</text>
</comment>
<dbReference type="Proteomes" id="UP000033671">
    <property type="component" value="Unassembled WGS sequence"/>
</dbReference>
<name>A0A0F3P8N5_ORITS</name>
<dbReference type="Pfam" id="PF13613">
    <property type="entry name" value="HTH_Tnp_4"/>
    <property type="match status" value="1"/>
</dbReference>
<sequence length="164" mass="19153">MKLDQIKELGDEKFRRLTGVMKRTFAKMVDILRKADGLKKSKGGRKNKLNLEEQLLMALEYLREYRTYFHIGQNYGISESSAYKAVKWVEDTLVKHPNFALPGRKALMKSDMNYEVVLIDATESPIERPEKTKILLFRKEEKAYTKNSNSGRQENASSNMYKFF</sequence>
<evidence type="ECO:0000313" key="2">
    <source>
        <dbReference type="EMBL" id="KJV76695.1"/>
    </source>
</evidence>
<reference evidence="2 3" key="1">
    <citation type="submission" date="2015-01" db="EMBL/GenBank/DDBJ databases">
        <title>Genome Sequencing of Rickettsiales.</title>
        <authorList>
            <person name="Daugherty S.C."/>
            <person name="Su Q."/>
            <person name="Abolude K."/>
            <person name="Beier-Sexton M."/>
            <person name="Carlyon J.A."/>
            <person name="Carter R."/>
            <person name="Day N.P."/>
            <person name="Dumler S.J."/>
            <person name="Dyachenko V."/>
            <person name="Godinez A."/>
            <person name="Kurtti T.J."/>
            <person name="Lichay M."/>
            <person name="Mullins K.E."/>
            <person name="Ott S."/>
            <person name="Pappas-Brown V."/>
            <person name="Paris D.H."/>
            <person name="Patel P."/>
            <person name="Richards A.L."/>
            <person name="Sadzewicz L."/>
            <person name="Sears K."/>
            <person name="Seidman D."/>
            <person name="Sengamalay N."/>
            <person name="Stenos J."/>
            <person name="Tallon L.J."/>
            <person name="Vincent G."/>
            <person name="Fraser C.M."/>
            <person name="Munderloh U."/>
            <person name="Dunning-Hotopp J.C."/>
        </authorList>
    </citation>
    <scope>NUCLEOTIDE SEQUENCE [LARGE SCALE GENOMIC DNA]</scope>
    <source>
        <strain evidence="2 3">TA716</strain>
    </source>
</reference>
<dbReference type="EMBL" id="LAOA01000016">
    <property type="protein sequence ID" value="KJV76695.1"/>
    <property type="molecule type" value="Genomic_DNA"/>
</dbReference>
<keyword evidence="2" id="KW-0378">Hydrolase</keyword>
<feature type="domain" description="Transposase Helix-turn-helix" evidence="1">
    <location>
        <begin position="47"/>
        <end position="97"/>
    </location>
</feature>
<keyword evidence="2" id="KW-0255">Endonuclease</keyword>
<dbReference type="PATRIC" id="fig|1359175.3.peg.860"/>
<accession>A0A0F3P8N5</accession>
<dbReference type="AlphaFoldDB" id="A0A0F3P8N5"/>
<evidence type="ECO:0000259" key="1">
    <source>
        <dbReference type="Pfam" id="PF13613"/>
    </source>
</evidence>
<organism evidence="2 3">
    <name type="scientific">Orientia tsutsugamushi str. TA716</name>
    <dbReference type="NCBI Taxonomy" id="1359175"/>
    <lineage>
        <taxon>Bacteria</taxon>
        <taxon>Pseudomonadati</taxon>
        <taxon>Pseudomonadota</taxon>
        <taxon>Alphaproteobacteria</taxon>
        <taxon>Rickettsiales</taxon>
        <taxon>Rickettsiaceae</taxon>
        <taxon>Rickettsieae</taxon>
        <taxon>Orientia</taxon>
    </lineage>
</organism>
<dbReference type="InterPro" id="IPR027805">
    <property type="entry name" value="Transposase_HTH_dom"/>
</dbReference>
<protein>
    <submittedName>
        <fullName evidence="2">DDE superendonuclease family protein</fullName>
    </submittedName>
</protein>
<dbReference type="GO" id="GO:0004519">
    <property type="term" value="F:endonuclease activity"/>
    <property type="evidence" value="ECO:0007669"/>
    <property type="project" value="UniProtKB-KW"/>
</dbReference>
<keyword evidence="2" id="KW-0540">Nuclease</keyword>
<proteinExistence type="predicted"/>
<gene>
    <name evidence="2" type="ORF">OTSTA716_0657</name>
</gene>